<dbReference type="PROSITE" id="PS50110">
    <property type="entry name" value="RESPONSE_REGULATORY"/>
    <property type="match status" value="1"/>
</dbReference>
<evidence type="ECO:0000256" key="2">
    <source>
        <dbReference type="ARBA" id="ARBA00023125"/>
    </source>
</evidence>
<proteinExistence type="predicted"/>
<sequence length="189" mass="20950">MYKLLIVEDERWEREGLVEFADWAAMGIGAIVTACDGIEGLEKAIELEPDIVITDIQMPGRNGIEMARLIKERQPDASIVVLTGFDDFQFARDALRFRAVDYLLKPIEEEELLATMARVIRHCEETRRVRLEEARKARTYETGRRAALQRTFAALLAGREAGPEAEAAVGAALAAGRTGAADGPYAVWS</sequence>
<feature type="modified residue" description="4-aspartylphosphate" evidence="3">
    <location>
        <position position="55"/>
    </location>
</feature>
<gene>
    <name evidence="5" type="ORF">I8J29_29980</name>
</gene>
<name>A0ABS3WJK5_9BACL</name>
<evidence type="ECO:0000256" key="3">
    <source>
        <dbReference type="PROSITE-ProRule" id="PRU00169"/>
    </source>
</evidence>
<evidence type="ECO:0000259" key="4">
    <source>
        <dbReference type="PROSITE" id="PS50110"/>
    </source>
</evidence>
<protein>
    <submittedName>
        <fullName evidence="5">Response regulator</fullName>
    </submittedName>
</protein>
<dbReference type="Gene3D" id="3.40.50.2300">
    <property type="match status" value="1"/>
</dbReference>
<dbReference type="PANTHER" id="PTHR42713">
    <property type="entry name" value="HISTIDINE KINASE-RELATED"/>
    <property type="match status" value="1"/>
</dbReference>
<dbReference type="SMART" id="SM00448">
    <property type="entry name" value="REC"/>
    <property type="match status" value="1"/>
</dbReference>
<keyword evidence="2" id="KW-0238">DNA-binding</keyword>
<feature type="non-terminal residue" evidence="5">
    <location>
        <position position="189"/>
    </location>
</feature>
<reference evidence="5 6" key="1">
    <citation type="submission" date="2021-03" db="EMBL/GenBank/DDBJ databases">
        <title>Paenibacillus artemisicola MWE-103 whole genome sequence.</title>
        <authorList>
            <person name="Ham Y.J."/>
        </authorList>
    </citation>
    <scope>NUCLEOTIDE SEQUENCE [LARGE SCALE GENOMIC DNA]</scope>
    <source>
        <strain evidence="5 6">MWE-103</strain>
    </source>
</reference>
<dbReference type="InterPro" id="IPR011006">
    <property type="entry name" value="CheY-like_superfamily"/>
</dbReference>
<dbReference type="Proteomes" id="UP000670947">
    <property type="component" value="Unassembled WGS sequence"/>
</dbReference>
<evidence type="ECO:0000313" key="6">
    <source>
        <dbReference type="Proteomes" id="UP000670947"/>
    </source>
</evidence>
<dbReference type="InterPro" id="IPR051552">
    <property type="entry name" value="HptR"/>
</dbReference>
<dbReference type="PROSITE" id="PS51257">
    <property type="entry name" value="PROKAR_LIPOPROTEIN"/>
    <property type="match status" value="1"/>
</dbReference>
<dbReference type="EMBL" id="JAGGDJ010000057">
    <property type="protein sequence ID" value="MBO7748423.1"/>
    <property type="molecule type" value="Genomic_DNA"/>
</dbReference>
<feature type="domain" description="Response regulatory" evidence="4">
    <location>
        <begin position="3"/>
        <end position="120"/>
    </location>
</feature>
<dbReference type="CDD" id="cd17536">
    <property type="entry name" value="REC_YesN-like"/>
    <property type="match status" value="1"/>
</dbReference>
<evidence type="ECO:0000313" key="5">
    <source>
        <dbReference type="EMBL" id="MBO7748423.1"/>
    </source>
</evidence>
<organism evidence="5 6">
    <name type="scientific">Paenibacillus artemisiicola</name>
    <dbReference type="NCBI Taxonomy" id="1172618"/>
    <lineage>
        <taxon>Bacteria</taxon>
        <taxon>Bacillati</taxon>
        <taxon>Bacillota</taxon>
        <taxon>Bacilli</taxon>
        <taxon>Bacillales</taxon>
        <taxon>Paenibacillaceae</taxon>
        <taxon>Paenibacillus</taxon>
    </lineage>
</organism>
<evidence type="ECO:0000256" key="1">
    <source>
        <dbReference type="ARBA" id="ARBA00022490"/>
    </source>
</evidence>
<accession>A0ABS3WJK5</accession>
<dbReference type="RefSeq" id="WP_208850984.1">
    <property type="nucleotide sequence ID" value="NZ_JAGGDJ010000057.1"/>
</dbReference>
<comment type="caution">
    <text evidence="5">The sequence shown here is derived from an EMBL/GenBank/DDBJ whole genome shotgun (WGS) entry which is preliminary data.</text>
</comment>
<keyword evidence="1" id="KW-0963">Cytoplasm</keyword>
<dbReference type="Pfam" id="PF00072">
    <property type="entry name" value="Response_reg"/>
    <property type="match status" value="1"/>
</dbReference>
<dbReference type="SUPFAM" id="SSF52172">
    <property type="entry name" value="CheY-like"/>
    <property type="match status" value="1"/>
</dbReference>
<keyword evidence="3" id="KW-0597">Phosphoprotein</keyword>
<dbReference type="PANTHER" id="PTHR42713:SF3">
    <property type="entry name" value="TRANSCRIPTIONAL REGULATORY PROTEIN HPTR"/>
    <property type="match status" value="1"/>
</dbReference>
<dbReference type="InterPro" id="IPR001789">
    <property type="entry name" value="Sig_transdc_resp-reg_receiver"/>
</dbReference>
<keyword evidence="6" id="KW-1185">Reference proteome</keyword>